<dbReference type="PANTHER" id="PTHR41913">
    <property type="entry name" value="DUF1684 DOMAIN-CONTAINING PROTEIN"/>
    <property type="match status" value="1"/>
</dbReference>
<keyword evidence="2" id="KW-1185">Reference proteome</keyword>
<dbReference type="AlphaFoldDB" id="A0A2A2GF44"/>
<dbReference type="InterPro" id="IPR012467">
    <property type="entry name" value="DUF1684"/>
</dbReference>
<dbReference type="RefSeq" id="WP_095604802.1">
    <property type="nucleotide sequence ID" value="NZ_NSKE01000001.1"/>
</dbReference>
<name>A0A2A2GF44_9BACT</name>
<organism evidence="1 2">
    <name type="scientific">Fodinibius salipaludis</name>
    <dbReference type="NCBI Taxonomy" id="2032627"/>
    <lineage>
        <taxon>Bacteria</taxon>
        <taxon>Pseudomonadati</taxon>
        <taxon>Balneolota</taxon>
        <taxon>Balneolia</taxon>
        <taxon>Balneolales</taxon>
        <taxon>Balneolaceae</taxon>
        <taxon>Fodinibius</taxon>
    </lineage>
</organism>
<proteinExistence type="predicted"/>
<accession>A0A2A2GF44</accession>
<protein>
    <recommendedName>
        <fullName evidence="3">DUF1684 domain-containing protein</fullName>
    </recommendedName>
</protein>
<evidence type="ECO:0000313" key="2">
    <source>
        <dbReference type="Proteomes" id="UP000218831"/>
    </source>
</evidence>
<evidence type="ECO:0000313" key="1">
    <source>
        <dbReference type="EMBL" id="PAU95557.1"/>
    </source>
</evidence>
<dbReference type="OrthoDB" id="5493262at2"/>
<dbReference type="Pfam" id="PF07920">
    <property type="entry name" value="DUF1684"/>
    <property type="match status" value="1"/>
</dbReference>
<reference evidence="1 2" key="1">
    <citation type="submission" date="2017-08" db="EMBL/GenBank/DDBJ databases">
        <title>Aliifodinibius alkalisoli sp. nov., isolated from saline alkaline soil.</title>
        <authorList>
            <person name="Liu D."/>
            <person name="Zhang G."/>
        </authorList>
    </citation>
    <scope>NUCLEOTIDE SEQUENCE [LARGE SCALE GENOMIC DNA]</scope>
    <source>
        <strain evidence="1 2">WN023</strain>
    </source>
</reference>
<comment type="caution">
    <text evidence="1">The sequence shown here is derived from an EMBL/GenBank/DDBJ whole genome shotgun (WGS) entry which is preliminary data.</text>
</comment>
<sequence>MINWHHLLATFIAILVLSIAIIGCNSDQEQTEAEHAKEVNKWHQVRIDNLLGPEDWLKLAGLYELENGTHSFGSDSTNDFVFPPKATPSIGTIIKKDTTITVQVDDDVVVTHEQDTISEITMIPGNARSGTVLKHGSFVWYLLDRRGDYYIRLVDEQHPNLAAFDGIDRFSIDKKWKVEAEFKPFKKPKPITVPDILNEGMQDTLYGMLQFSINGEKYSLAPLNHPDKDDKFFIIFGDKTNGESTYGGGRYIYIPTPNEDNITYIDFNKSYNPPCVFTEYATCPLPPAQNKLDIAIPAGEKMFKDAQTY</sequence>
<dbReference type="PANTHER" id="PTHR41913:SF1">
    <property type="entry name" value="DUF1684 DOMAIN-CONTAINING PROTEIN"/>
    <property type="match status" value="1"/>
</dbReference>
<dbReference type="Proteomes" id="UP000218831">
    <property type="component" value="Unassembled WGS sequence"/>
</dbReference>
<evidence type="ECO:0008006" key="3">
    <source>
        <dbReference type="Google" id="ProtNLM"/>
    </source>
</evidence>
<gene>
    <name evidence="1" type="ORF">CK503_00380</name>
</gene>
<dbReference type="EMBL" id="NSKE01000001">
    <property type="protein sequence ID" value="PAU95557.1"/>
    <property type="molecule type" value="Genomic_DNA"/>
</dbReference>